<sequence>METPTVDQRRSAKDYCTLHTSTPSMVLLSLTLHEGVSCLLLSQTTENDEYIEQIASYVSFQSPILAVTFSCHTRVAHWMLALLCPILDRIIRLDPLNVEVRPEFRQIIAR</sequence>
<organism evidence="1 2">
    <name type="scientific">Morus notabilis</name>
    <dbReference type="NCBI Taxonomy" id="981085"/>
    <lineage>
        <taxon>Eukaryota</taxon>
        <taxon>Viridiplantae</taxon>
        <taxon>Streptophyta</taxon>
        <taxon>Embryophyta</taxon>
        <taxon>Tracheophyta</taxon>
        <taxon>Spermatophyta</taxon>
        <taxon>Magnoliopsida</taxon>
        <taxon>eudicotyledons</taxon>
        <taxon>Gunneridae</taxon>
        <taxon>Pentapetalae</taxon>
        <taxon>rosids</taxon>
        <taxon>fabids</taxon>
        <taxon>Rosales</taxon>
        <taxon>Moraceae</taxon>
        <taxon>Moreae</taxon>
        <taxon>Morus</taxon>
    </lineage>
</organism>
<reference evidence="2" key="1">
    <citation type="submission" date="2013-01" db="EMBL/GenBank/DDBJ databases">
        <title>Draft Genome Sequence of a Mulberry Tree, Morus notabilis C.K. Schneid.</title>
        <authorList>
            <person name="He N."/>
            <person name="Zhao S."/>
        </authorList>
    </citation>
    <scope>NUCLEOTIDE SEQUENCE</scope>
</reference>
<gene>
    <name evidence="1" type="ORF">L484_023019</name>
</gene>
<dbReference type="EMBL" id="KE345183">
    <property type="protein sequence ID" value="EXB94911.1"/>
    <property type="molecule type" value="Genomic_DNA"/>
</dbReference>
<evidence type="ECO:0000313" key="2">
    <source>
        <dbReference type="Proteomes" id="UP000030645"/>
    </source>
</evidence>
<keyword evidence="2" id="KW-1185">Reference proteome</keyword>
<proteinExistence type="predicted"/>
<dbReference type="Proteomes" id="UP000030645">
    <property type="component" value="Unassembled WGS sequence"/>
</dbReference>
<protein>
    <submittedName>
        <fullName evidence="1">Uncharacterized protein</fullName>
    </submittedName>
</protein>
<evidence type="ECO:0000313" key="1">
    <source>
        <dbReference type="EMBL" id="EXB94911.1"/>
    </source>
</evidence>
<accession>W9S9F4</accession>
<name>W9S9F4_9ROSA</name>
<dbReference type="AlphaFoldDB" id="W9S9F4"/>